<keyword evidence="4" id="KW-0238">DNA-binding</keyword>
<evidence type="ECO:0000259" key="3">
    <source>
        <dbReference type="PROSITE" id="PS50110"/>
    </source>
</evidence>
<dbReference type="SUPFAM" id="SSF52172">
    <property type="entry name" value="CheY-like"/>
    <property type="match status" value="1"/>
</dbReference>
<proteinExistence type="predicted"/>
<dbReference type="GO" id="GO:0003677">
    <property type="term" value="F:DNA binding"/>
    <property type="evidence" value="ECO:0007669"/>
    <property type="project" value="UniProtKB-KW"/>
</dbReference>
<evidence type="ECO:0000313" key="5">
    <source>
        <dbReference type="Proteomes" id="UP000755585"/>
    </source>
</evidence>
<keyword evidence="1 2" id="KW-0597">Phosphoprotein</keyword>
<comment type="caution">
    <text evidence="4">The sequence shown here is derived from an EMBL/GenBank/DDBJ whole genome shotgun (WGS) entry which is preliminary data.</text>
</comment>
<dbReference type="Proteomes" id="UP000755585">
    <property type="component" value="Unassembled WGS sequence"/>
</dbReference>
<dbReference type="Gene3D" id="3.40.50.2300">
    <property type="match status" value="1"/>
</dbReference>
<dbReference type="InterPro" id="IPR050595">
    <property type="entry name" value="Bact_response_regulator"/>
</dbReference>
<feature type="domain" description="Response regulatory" evidence="3">
    <location>
        <begin position="1"/>
        <end position="112"/>
    </location>
</feature>
<keyword evidence="5" id="KW-1185">Reference proteome</keyword>
<dbReference type="InterPro" id="IPR011006">
    <property type="entry name" value="CheY-like_superfamily"/>
</dbReference>
<organism evidence="4 5">
    <name type="scientific">Kribbella aluminosa</name>
    <dbReference type="NCBI Taxonomy" id="416017"/>
    <lineage>
        <taxon>Bacteria</taxon>
        <taxon>Bacillati</taxon>
        <taxon>Actinomycetota</taxon>
        <taxon>Actinomycetes</taxon>
        <taxon>Propionibacteriales</taxon>
        <taxon>Kribbellaceae</taxon>
        <taxon>Kribbella</taxon>
    </lineage>
</organism>
<dbReference type="EMBL" id="JAGINT010000001">
    <property type="protein sequence ID" value="MBP2350830.1"/>
    <property type="molecule type" value="Genomic_DNA"/>
</dbReference>
<evidence type="ECO:0000256" key="1">
    <source>
        <dbReference type="ARBA" id="ARBA00022553"/>
    </source>
</evidence>
<dbReference type="CDD" id="cd00156">
    <property type="entry name" value="REC"/>
    <property type="match status" value="1"/>
</dbReference>
<dbReference type="PANTHER" id="PTHR44591">
    <property type="entry name" value="STRESS RESPONSE REGULATOR PROTEIN 1"/>
    <property type="match status" value="1"/>
</dbReference>
<dbReference type="SMART" id="SM00448">
    <property type="entry name" value="REC"/>
    <property type="match status" value="1"/>
</dbReference>
<dbReference type="PROSITE" id="PS50110">
    <property type="entry name" value="RESPONSE_REGULATORY"/>
    <property type="match status" value="1"/>
</dbReference>
<evidence type="ECO:0000313" key="4">
    <source>
        <dbReference type="EMBL" id="MBP2350830.1"/>
    </source>
</evidence>
<dbReference type="InterPro" id="IPR001789">
    <property type="entry name" value="Sig_transdc_resp-reg_receiver"/>
</dbReference>
<feature type="modified residue" description="4-aspartylphosphate" evidence="2">
    <location>
        <position position="49"/>
    </location>
</feature>
<evidence type="ECO:0000256" key="2">
    <source>
        <dbReference type="PROSITE-ProRule" id="PRU00169"/>
    </source>
</evidence>
<reference evidence="4 5" key="1">
    <citation type="submission" date="2021-03" db="EMBL/GenBank/DDBJ databases">
        <title>Sequencing the genomes of 1000 actinobacteria strains.</title>
        <authorList>
            <person name="Klenk H.-P."/>
        </authorList>
    </citation>
    <scope>NUCLEOTIDE SEQUENCE [LARGE SCALE GENOMIC DNA]</scope>
    <source>
        <strain evidence="4 5">DSM 18824</strain>
    </source>
</reference>
<dbReference type="Pfam" id="PF00072">
    <property type="entry name" value="Response_reg"/>
    <property type="match status" value="1"/>
</dbReference>
<dbReference type="PANTHER" id="PTHR44591:SF3">
    <property type="entry name" value="RESPONSE REGULATORY DOMAIN-CONTAINING PROTEIN"/>
    <property type="match status" value="1"/>
</dbReference>
<sequence>MIVDDSRRFLDAARGLLVREGVTVVGTATTTAEAANLIGRLRPDVVLVDIDLGGESGFDLITRLHADGESSPMILISSHAEQDYADLIAASPAIGFVAKTSLSAGAIRRLLS</sequence>
<name>A0ABS4UGU3_9ACTN</name>
<gene>
    <name evidence="4" type="ORF">JOF29_001913</name>
</gene>
<protein>
    <submittedName>
        <fullName evidence="4">DNA-binding NarL/FixJ family response regulator</fullName>
    </submittedName>
</protein>
<accession>A0ABS4UGU3</accession>